<evidence type="ECO:0000256" key="1">
    <source>
        <dbReference type="SAM" id="MobiDB-lite"/>
    </source>
</evidence>
<protein>
    <submittedName>
        <fullName evidence="2">Uncharacterized protein</fullName>
    </submittedName>
</protein>
<feature type="region of interest" description="Disordered" evidence="1">
    <location>
        <begin position="116"/>
        <end position="141"/>
    </location>
</feature>
<accession>A0A1X7SU42</accession>
<dbReference type="OrthoDB" id="10251809at2759"/>
<name>A0A1X7SU42_AMPQE</name>
<dbReference type="EnsemblMetazoa" id="Aqu2.1.05669_001">
    <property type="protein sequence ID" value="Aqu2.1.05669_001"/>
    <property type="gene ID" value="Aqu2.1.05669"/>
</dbReference>
<organism evidence="2">
    <name type="scientific">Amphimedon queenslandica</name>
    <name type="common">Sponge</name>
    <dbReference type="NCBI Taxonomy" id="400682"/>
    <lineage>
        <taxon>Eukaryota</taxon>
        <taxon>Metazoa</taxon>
        <taxon>Porifera</taxon>
        <taxon>Demospongiae</taxon>
        <taxon>Heteroscleromorpha</taxon>
        <taxon>Haplosclerida</taxon>
        <taxon>Niphatidae</taxon>
        <taxon>Amphimedon</taxon>
    </lineage>
</organism>
<sequence length="141" mass="15494">MFINYTISLYYIDAVGKWMEEGSVDLTVTRVNMLGAPGAGKTCSQLLLLNEDPPTNDTSTPITCPAVRAKRVAVCDKTIWNRVTREKLLDQLVESASQEKKSKEPSLPAVFTLLNNTQPATELRPDPSPTPQKKTDQAVSS</sequence>
<reference evidence="2" key="1">
    <citation type="submission" date="2017-05" db="UniProtKB">
        <authorList>
            <consortium name="EnsemblMetazoa"/>
        </authorList>
    </citation>
    <scope>IDENTIFICATION</scope>
</reference>
<evidence type="ECO:0000313" key="2">
    <source>
        <dbReference type="EnsemblMetazoa" id="Aqu2.1.05669_001"/>
    </source>
</evidence>
<dbReference type="InParanoid" id="A0A1X7SU42"/>
<dbReference type="AlphaFoldDB" id="A0A1X7SU42"/>
<proteinExistence type="predicted"/>